<dbReference type="OrthoDB" id="2339326at2"/>
<sequence>MKKITLLSVPLILISLGLAHKAYAATTQTYDSQGIVGFSTGSGVQPPVDPNTPDPTLPVDPQNPDGSKPTPGGDGPLTIDFASSFDFGTHDISNEDETYLAKAQKYFNSETLTPNYVQVTDRRGTFSGWALKVVETSQFTQVGTGPQKYKVLNGSAISLKNPVPASTNGASAPKAQEVLSLIPGVETQVALATSGEGAGTWVIRWGSQTSITKDGLTPDVTLFVPGTTPKDAAAYTTTLNWILSDLPTNTPT</sequence>
<keyword evidence="2" id="KW-0732">Signal</keyword>
<feature type="compositionally biased region" description="Pro residues" evidence="1">
    <location>
        <begin position="47"/>
        <end position="58"/>
    </location>
</feature>
<proteinExistence type="predicted"/>
<dbReference type="RefSeq" id="WP_120771753.1">
    <property type="nucleotide sequence ID" value="NZ_CP032627.1"/>
</dbReference>
<dbReference type="EMBL" id="CP032627">
    <property type="protein sequence ID" value="AYG00365.1"/>
    <property type="molecule type" value="Genomic_DNA"/>
</dbReference>
<feature type="signal peptide" evidence="2">
    <location>
        <begin position="1"/>
        <end position="24"/>
    </location>
</feature>
<feature type="domain" description="WxL" evidence="3">
    <location>
        <begin position="26"/>
        <end position="247"/>
    </location>
</feature>
<dbReference type="AlphaFoldDB" id="A0A387BIJ9"/>
<evidence type="ECO:0000313" key="6">
    <source>
        <dbReference type="Proteomes" id="UP000269374"/>
    </source>
</evidence>
<evidence type="ECO:0000256" key="2">
    <source>
        <dbReference type="SAM" id="SignalP"/>
    </source>
</evidence>
<organism evidence="5 6">
    <name type="scientific">Lactococcus allomyrinae</name>
    <dbReference type="NCBI Taxonomy" id="2419773"/>
    <lineage>
        <taxon>Bacteria</taxon>
        <taxon>Bacillati</taxon>
        <taxon>Bacillota</taxon>
        <taxon>Bacilli</taxon>
        <taxon>Lactobacillales</taxon>
        <taxon>Streptococcaceae</taxon>
        <taxon>Lactococcus</taxon>
    </lineage>
</organism>
<protein>
    <submittedName>
        <fullName evidence="5">WxL domain-containing protein</fullName>
    </submittedName>
</protein>
<dbReference type="InterPro" id="IPR027994">
    <property type="entry name" value="WxL_dom"/>
</dbReference>
<dbReference type="KEGG" id="lact:D7I46_06955"/>
<evidence type="ECO:0000259" key="3">
    <source>
        <dbReference type="Pfam" id="PF13731"/>
    </source>
</evidence>
<evidence type="ECO:0000313" key="5">
    <source>
        <dbReference type="EMBL" id="AYG00857.1"/>
    </source>
</evidence>
<dbReference type="Proteomes" id="UP000269374">
    <property type="component" value="Chromosome"/>
</dbReference>
<reference evidence="5 6" key="1">
    <citation type="submission" date="2018-09" db="EMBL/GenBank/DDBJ databases">
        <title>Genome sequencing of strain 1JSPR-7.</title>
        <authorList>
            <person name="Heo J."/>
            <person name="Kim S.-J."/>
            <person name="Kwon S.-W."/>
        </authorList>
    </citation>
    <scope>NUCLEOTIDE SEQUENCE [LARGE SCALE GENOMIC DNA]</scope>
    <source>
        <strain evidence="5 6">1JSPR-7</strain>
    </source>
</reference>
<name>A0A387BIJ9_9LACT</name>
<keyword evidence="6" id="KW-1185">Reference proteome</keyword>
<dbReference type="KEGG" id="lact:D7I46_04210"/>
<evidence type="ECO:0000313" key="4">
    <source>
        <dbReference type="EMBL" id="AYG00365.1"/>
    </source>
</evidence>
<accession>A0A387BIJ9</accession>
<dbReference type="EMBL" id="CP032627">
    <property type="protein sequence ID" value="AYG00857.1"/>
    <property type="molecule type" value="Genomic_DNA"/>
</dbReference>
<feature type="chain" id="PRO_5033362837" evidence="2">
    <location>
        <begin position="25"/>
        <end position="252"/>
    </location>
</feature>
<feature type="region of interest" description="Disordered" evidence="1">
    <location>
        <begin position="38"/>
        <end position="75"/>
    </location>
</feature>
<evidence type="ECO:0000256" key="1">
    <source>
        <dbReference type="SAM" id="MobiDB-lite"/>
    </source>
</evidence>
<gene>
    <name evidence="4" type="ORF">D7I46_04210</name>
    <name evidence="5" type="ORF">D7I46_06955</name>
</gene>
<dbReference type="Pfam" id="PF13731">
    <property type="entry name" value="WxL"/>
    <property type="match status" value="1"/>
</dbReference>